<protein>
    <recommendedName>
        <fullName evidence="9">Protein Wnt</fullName>
    </recommendedName>
</protein>
<gene>
    <name evidence="11" type="primary">LOC101862569</name>
</gene>
<dbReference type="Proteomes" id="UP000694888">
    <property type="component" value="Unplaced"/>
</dbReference>
<keyword evidence="3 9" id="KW-0217">Developmental protein</keyword>
<dbReference type="CDD" id="cd19341">
    <property type="entry name" value="Wnt_Wnt9"/>
    <property type="match status" value="1"/>
</dbReference>
<evidence type="ECO:0000256" key="3">
    <source>
        <dbReference type="ARBA" id="ARBA00022473"/>
    </source>
</evidence>
<keyword evidence="5" id="KW-0272">Extracellular matrix</keyword>
<evidence type="ECO:0000256" key="7">
    <source>
        <dbReference type="ARBA" id="ARBA00023157"/>
    </source>
</evidence>
<sequence>MKVPEKLHKYVCLFLPSTFRLTAREPILTLSPNFEERMREVRQRRKPTPADLCNMLGLHRKQKHLCRRGQGVAETLVRATRLSALECQHQFQHERWNCTLGKYRMHILERGIKETSFLYAVSSAGLVHEFARACAQGILDRCTCDESKHLENTKTWLWGGCGDNIKFGLKFTRKFLRRARRADKDIRAKVDVHNSGAGIKIVKDLVNTTCKCHGVSGSCTVRTCWLQLSPFKTVGNVLKSKYEKSAKVLSFPNQAAGKRQLMKRLSKLSVAHRTSYNPLLSYSSATSLDMTSSSPMSAVGLSRSWAQNSFEEVTGIVPLRRTDLTYIEDSPSFCRGSRYSPGTFGRSCIKGDNCDSICCGRGYNVQRRRVRRACKCEVIWCCKVKCKQCISDEEVYLCK</sequence>
<comment type="subcellular location">
    <subcellularLocation>
        <location evidence="1 9">Secreted</location>
        <location evidence="1 9">Extracellular space</location>
        <location evidence="1 9">Extracellular matrix</location>
    </subcellularLocation>
</comment>
<evidence type="ECO:0000256" key="6">
    <source>
        <dbReference type="ARBA" id="ARBA00022687"/>
    </source>
</evidence>
<evidence type="ECO:0000256" key="9">
    <source>
        <dbReference type="RuleBase" id="RU003500"/>
    </source>
</evidence>
<dbReference type="InterPro" id="IPR005817">
    <property type="entry name" value="Wnt"/>
</dbReference>
<keyword evidence="8" id="KW-0449">Lipoprotein</keyword>
<dbReference type="Pfam" id="PF00110">
    <property type="entry name" value="wnt"/>
    <property type="match status" value="1"/>
</dbReference>
<dbReference type="PANTHER" id="PTHR12027">
    <property type="entry name" value="WNT RELATED"/>
    <property type="match status" value="1"/>
</dbReference>
<dbReference type="InterPro" id="IPR018161">
    <property type="entry name" value="Wnt_CS"/>
</dbReference>
<proteinExistence type="inferred from homology"/>
<evidence type="ECO:0000256" key="4">
    <source>
        <dbReference type="ARBA" id="ARBA00022525"/>
    </source>
</evidence>
<evidence type="ECO:0000256" key="5">
    <source>
        <dbReference type="ARBA" id="ARBA00022530"/>
    </source>
</evidence>
<keyword evidence="6 9" id="KW-0879">Wnt signaling pathway</keyword>
<dbReference type="Gene3D" id="3.30.2460.20">
    <property type="match status" value="1"/>
</dbReference>
<dbReference type="PANTHER" id="PTHR12027:SF97">
    <property type="entry name" value="PROTEIN WNT-4"/>
    <property type="match status" value="1"/>
</dbReference>
<keyword evidence="10" id="KW-1185">Reference proteome</keyword>
<name>A0ABM0JH75_APLCA</name>
<accession>A0ABM0JH75</accession>
<evidence type="ECO:0000256" key="1">
    <source>
        <dbReference type="ARBA" id="ARBA00004498"/>
    </source>
</evidence>
<keyword evidence="4" id="KW-0964">Secreted</keyword>
<keyword evidence="7" id="KW-1015">Disulfide bond</keyword>
<comment type="function">
    <text evidence="9">Ligand for members of the frizzled family of seven transmembrane receptors.</text>
</comment>
<evidence type="ECO:0000313" key="11">
    <source>
        <dbReference type="RefSeq" id="XP_005093595.2"/>
    </source>
</evidence>
<evidence type="ECO:0000313" key="10">
    <source>
        <dbReference type="Proteomes" id="UP000694888"/>
    </source>
</evidence>
<dbReference type="SMART" id="SM00097">
    <property type="entry name" value="WNT1"/>
    <property type="match status" value="1"/>
</dbReference>
<comment type="similarity">
    <text evidence="2 9">Belongs to the Wnt family.</text>
</comment>
<dbReference type="InterPro" id="IPR043158">
    <property type="entry name" value="Wnt_C"/>
</dbReference>
<dbReference type="GeneID" id="101862569"/>
<evidence type="ECO:0000256" key="8">
    <source>
        <dbReference type="ARBA" id="ARBA00023288"/>
    </source>
</evidence>
<dbReference type="PRINTS" id="PR01349">
    <property type="entry name" value="WNTPROTEIN"/>
</dbReference>
<dbReference type="RefSeq" id="XP_005093595.2">
    <property type="nucleotide sequence ID" value="XM_005093538.3"/>
</dbReference>
<dbReference type="PROSITE" id="PS00246">
    <property type="entry name" value="WNT1"/>
    <property type="match status" value="1"/>
</dbReference>
<evidence type="ECO:0000256" key="2">
    <source>
        <dbReference type="ARBA" id="ARBA00005683"/>
    </source>
</evidence>
<reference evidence="11" key="1">
    <citation type="submission" date="2025-08" db="UniProtKB">
        <authorList>
            <consortium name="RefSeq"/>
        </authorList>
    </citation>
    <scope>IDENTIFICATION</scope>
</reference>
<organism evidence="10 11">
    <name type="scientific">Aplysia californica</name>
    <name type="common">California sea hare</name>
    <dbReference type="NCBI Taxonomy" id="6500"/>
    <lineage>
        <taxon>Eukaryota</taxon>
        <taxon>Metazoa</taxon>
        <taxon>Spiralia</taxon>
        <taxon>Lophotrochozoa</taxon>
        <taxon>Mollusca</taxon>
        <taxon>Gastropoda</taxon>
        <taxon>Heterobranchia</taxon>
        <taxon>Euthyneura</taxon>
        <taxon>Tectipleura</taxon>
        <taxon>Aplysiida</taxon>
        <taxon>Aplysioidea</taxon>
        <taxon>Aplysiidae</taxon>
        <taxon>Aplysia</taxon>
    </lineage>
</organism>